<protein>
    <submittedName>
        <fullName evidence="2">2Fe-2S iron-sulfur cluster binding domain-containing protein</fullName>
    </submittedName>
</protein>
<sequence>MFGLFKKIPVDIDDKAYSASKKSTLLRVCLSNGINIQHKCQSGICKKCAVVEHTSQGDITVLACQRIILPTQTNRFSTIK</sequence>
<dbReference type="GO" id="GO:0051536">
    <property type="term" value="F:iron-sulfur cluster binding"/>
    <property type="evidence" value="ECO:0007669"/>
    <property type="project" value="InterPro"/>
</dbReference>
<gene>
    <name evidence="2" type="ORF">SAMN02745781_00523</name>
</gene>
<feature type="domain" description="2Fe-2S ferredoxin-type" evidence="1">
    <location>
        <begin position="6"/>
        <end position="80"/>
    </location>
</feature>
<dbReference type="Pfam" id="PF00111">
    <property type="entry name" value="Fer2"/>
    <property type="match status" value="1"/>
</dbReference>
<dbReference type="InterPro" id="IPR001041">
    <property type="entry name" value="2Fe-2S_ferredoxin-type"/>
</dbReference>
<evidence type="ECO:0000259" key="1">
    <source>
        <dbReference type="PROSITE" id="PS51085"/>
    </source>
</evidence>
<dbReference type="InterPro" id="IPR036010">
    <property type="entry name" value="2Fe-2S_ferredoxin-like_sf"/>
</dbReference>
<evidence type="ECO:0000313" key="3">
    <source>
        <dbReference type="Proteomes" id="UP000184159"/>
    </source>
</evidence>
<accession>A0A1M4UPJ1</accession>
<dbReference type="PROSITE" id="PS51085">
    <property type="entry name" value="2FE2S_FER_2"/>
    <property type="match status" value="1"/>
</dbReference>
<dbReference type="SUPFAM" id="SSF54292">
    <property type="entry name" value="2Fe-2S ferredoxin-like"/>
    <property type="match status" value="1"/>
</dbReference>
<keyword evidence="3" id="KW-1185">Reference proteome</keyword>
<dbReference type="Gene3D" id="3.10.20.30">
    <property type="match status" value="1"/>
</dbReference>
<dbReference type="RefSeq" id="WP_039837567.1">
    <property type="nucleotide sequence ID" value="NZ_FQUH01000002.1"/>
</dbReference>
<dbReference type="InterPro" id="IPR012675">
    <property type="entry name" value="Beta-grasp_dom_sf"/>
</dbReference>
<organism evidence="2 3">
    <name type="scientific">Vibrio gazogenes DSM 21264 = NBRC 103151</name>
    <dbReference type="NCBI Taxonomy" id="1123492"/>
    <lineage>
        <taxon>Bacteria</taxon>
        <taxon>Pseudomonadati</taxon>
        <taxon>Pseudomonadota</taxon>
        <taxon>Gammaproteobacteria</taxon>
        <taxon>Vibrionales</taxon>
        <taxon>Vibrionaceae</taxon>
        <taxon>Vibrio</taxon>
    </lineage>
</organism>
<name>A0A1M4UPJ1_VIBGA</name>
<dbReference type="AlphaFoldDB" id="A0A1M4UPJ1"/>
<dbReference type="Proteomes" id="UP000184159">
    <property type="component" value="Unassembled WGS sequence"/>
</dbReference>
<proteinExistence type="predicted"/>
<dbReference type="EMBL" id="FQUH01000002">
    <property type="protein sequence ID" value="SHE58565.1"/>
    <property type="molecule type" value="Genomic_DNA"/>
</dbReference>
<dbReference type="CDD" id="cd00207">
    <property type="entry name" value="fer2"/>
    <property type="match status" value="1"/>
</dbReference>
<reference evidence="3" key="1">
    <citation type="submission" date="2016-11" db="EMBL/GenBank/DDBJ databases">
        <authorList>
            <person name="Varghese N."/>
            <person name="Submissions S."/>
        </authorList>
    </citation>
    <scope>NUCLEOTIDE SEQUENCE [LARGE SCALE GENOMIC DNA]</scope>
    <source>
        <strain evidence="3">DSM 21264</strain>
    </source>
</reference>
<evidence type="ECO:0000313" key="2">
    <source>
        <dbReference type="EMBL" id="SHE58565.1"/>
    </source>
</evidence>